<reference evidence="2 3" key="1">
    <citation type="submission" date="2014-04" db="EMBL/GenBank/DDBJ databases">
        <title>Evolutionary Origins and Diversification of the Mycorrhizal Mutualists.</title>
        <authorList>
            <consortium name="DOE Joint Genome Institute"/>
            <consortium name="Mycorrhizal Genomics Consortium"/>
            <person name="Kohler A."/>
            <person name="Kuo A."/>
            <person name="Nagy L.G."/>
            <person name="Floudas D."/>
            <person name="Copeland A."/>
            <person name="Barry K.W."/>
            <person name="Cichocki N."/>
            <person name="Veneault-Fourrey C."/>
            <person name="LaButti K."/>
            <person name="Lindquist E.A."/>
            <person name="Lipzen A."/>
            <person name="Lundell T."/>
            <person name="Morin E."/>
            <person name="Murat C."/>
            <person name="Riley R."/>
            <person name="Ohm R."/>
            <person name="Sun H."/>
            <person name="Tunlid A."/>
            <person name="Henrissat B."/>
            <person name="Grigoriev I.V."/>
            <person name="Hibbett D.S."/>
            <person name="Martin F."/>
        </authorList>
    </citation>
    <scope>NUCLEOTIDE SEQUENCE [LARGE SCALE GENOMIC DNA]</scope>
    <source>
        <strain evidence="2 3">MD-312</strain>
    </source>
</reference>
<sequence length="185" mass="20726">MRSPPRSGVRPPPPEPSQLQPPDLRERITFQITIKKISHARHLPHTENLRVGVCVDGLVKLSCVGNNSLWPRSVTKWNHPFTFTGSLLSTISIYLCTLPQPGNGWVKEHIGQEIKLDARQLLQANPLQYYCVPGLHGALKLYIDVNVTMPVVREGTIQRDGTGLMLLLRQLSIIVMNISKVQQLS</sequence>
<accession>A0A0C9VY04</accession>
<dbReference type="Proteomes" id="UP000053820">
    <property type="component" value="Unassembled WGS sequence"/>
</dbReference>
<name>A0A0C9VY04_9AGAM</name>
<evidence type="ECO:0000313" key="3">
    <source>
        <dbReference type="Proteomes" id="UP000053820"/>
    </source>
</evidence>
<evidence type="ECO:0008006" key="4">
    <source>
        <dbReference type="Google" id="ProtNLM"/>
    </source>
</evidence>
<protein>
    <recommendedName>
        <fullName evidence="4">C2 domain-containing protein</fullName>
    </recommendedName>
</protein>
<proteinExistence type="predicted"/>
<keyword evidence="3" id="KW-1185">Reference proteome</keyword>
<feature type="region of interest" description="Disordered" evidence="1">
    <location>
        <begin position="1"/>
        <end position="22"/>
    </location>
</feature>
<evidence type="ECO:0000256" key="1">
    <source>
        <dbReference type="SAM" id="MobiDB-lite"/>
    </source>
</evidence>
<evidence type="ECO:0000313" key="2">
    <source>
        <dbReference type="EMBL" id="KIJ58218.1"/>
    </source>
</evidence>
<organism evidence="2 3">
    <name type="scientific">Hydnomerulius pinastri MD-312</name>
    <dbReference type="NCBI Taxonomy" id="994086"/>
    <lineage>
        <taxon>Eukaryota</taxon>
        <taxon>Fungi</taxon>
        <taxon>Dikarya</taxon>
        <taxon>Basidiomycota</taxon>
        <taxon>Agaricomycotina</taxon>
        <taxon>Agaricomycetes</taxon>
        <taxon>Agaricomycetidae</taxon>
        <taxon>Boletales</taxon>
        <taxon>Boletales incertae sedis</taxon>
        <taxon>Leucogyrophana</taxon>
    </lineage>
</organism>
<dbReference type="HOGENOM" id="CLU_1461506_0_0_1"/>
<gene>
    <name evidence="2" type="ORF">HYDPIDRAFT_34381</name>
</gene>
<dbReference type="EMBL" id="KN839967">
    <property type="protein sequence ID" value="KIJ58218.1"/>
    <property type="molecule type" value="Genomic_DNA"/>
</dbReference>
<dbReference type="AlphaFoldDB" id="A0A0C9VY04"/>